<feature type="transmembrane region" description="Helical" evidence="5">
    <location>
        <begin position="166"/>
        <end position="186"/>
    </location>
</feature>
<dbReference type="Pfam" id="PF00892">
    <property type="entry name" value="EamA"/>
    <property type="match status" value="2"/>
</dbReference>
<feature type="transmembrane region" description="Helical" evidence="5">
    <location>
        <begin position="198"/>
        <end position="216"/>
    </location>
</feature>
<evidence type="ECO:0000256" key="4">
    <source>
        <dbReference type="ARBA" id="ARBA00023136"/>
    </source>
</evidence>
<feature type="transmembrane region" description="Helical" evidence="5">
    <location>
        <begin position="228"/>
        <end position="253"/>
    </location>
</feature>
<dbReference type="SUPFAM" id="SSF103481">
    <property type="entry name" value="Multidrug resistance efflux transporter EmrE"/>
    <property type="match status" value="2"/>
</dbReference>
<comment type="subcellular location">
    <subcellularLocation>
        <location evidence="1">Membrane</location>
        <topology evidence="1">Multi-pass membrane protein</topology>
    </subcellularLocation>
</comment>
<evidence type="ECO:0000256" key="1">
    <source>
        <dbReference type="ARBA" id="ARBA00004141"/>
    </source>
</evidence>
<keyword evidence="3 5" id="KW-1133">Transmembrane helix</keyword>
<dbReference type="GO" id="GO:0016020">
    <property type="term" value="C:membrane"/>
    <property type="evidence" value="ECO:0007669"/>
    <property type="project" value="UniProtKB-SubCell"/>
</dbReference>
<feature type="domain" description="EamA" evidence="6">
    <location>
        <begin position="168"/>
        <end position="300"/>
    </location>
</feature>
<feature type="transmembrane region" description="Helical" evidence="5">
    <location>
        <begin position="7"/>
        <end position="31"/>
    </location>
</feature>
<evidence type="ECO:0000313" key="7">
    <source>
        <dbReference type="EMBL" id="VAW20469.1"/>
    </source>
</evidence>
<keyword evidence="2 5" id="KW-0812">Transmembrane</keyword>
<evidence type="ECO:0000256" key="5">
    <source>
        <dbReference type="SAM" id="Phobius"/>
    </source>
</evidence>
<protein>
    <recommendedName>
        <fullName evidence="6">EamA domain-containing protein</fullName>
    </recommendedName>
</protein>
<dbReference type="InterPro" id="IPR050638">
    <property type="entry name" value="AA-Vitamin_Transporters"/>
</dbReference>
<evidence type="ECO:0000256" key="3">
    <source>
        <dbReference type="ARBA" id="ARBA00022989"/>
    </source>
</evidence>
<name>A0A3B0U7I7_9ZZZZ</name>
<sequence length="319" mass="34087">MNNTYSFTNWVLLFALVIIWGASFVAIKIAITDITPAWLAASRILLATILMIGFARLTNIRAPSGRAEWGVALVLGVIGTTLPFALIGWASIFVPSGIAGLMMATNPILVLLLAIVVLPNEPPTKSRIVGLFVGFLGVAMVIMGRADPQISLPIPNTPTQTGFDWTLLAYLALLFGALGYAINNVASRRATKMPHATRGYGALLTATPSAIILAALSEPFPDFFAMHINTLGAIFYLGVLPTWIATLILYRLIAHTSAGFVAQSNYLVPATAILLGAWLLGEQLAMIQYLGFGIILLGIGIAENLLKFTPQRQGPDSRA</sequence>
<feature type="transmembrane region" description="Helical" evidence="5">
    <location>
        <begin position="98"/>
        <end position="116"/>
    </location>
</feature>
<feature type="transmembrane region" description="Helical" evidence="5">
    <location>
        <begin position="37"/>
        <end position="57"/>
    </location>
</feature>
<reference evidence="7" key="1">
    <citation type="submission" date="2018-06" db="EMBL/GenBank/DDBJ databases">
        <authorList>
            <person name="Zhirakovskaya E."/>
        </authorList>
    </citation>
    <scope>NUCLEOTIDE SEQUENCE</scope>
</reference>
<feature type="domain" description="EamA" evidence="6">
    <location>
        <begin position="11"/>
        <end position="142"/>
    </location>
</feature>
<evidence type="ECO:0000259" key="6">
    <source>
        <dbReference type="Pfam" id="PF00892"/>
    </source>
</evidence>
<accession>A0A3B0U7I7</accession>
<feature type="transmembrane region" description="Helical" evidence="5">
    <location>
        <begin position="286"/>
        <end position="306"/>
    </location>
</feature>
<dbReference type="InterPro" id="IPR037185">
    <property type="entry name" value="EmrE-like"/>
</dbReference>
<evidence type="ECO:0000256" key="2">
    <source>
        <dbReference type="ARBA" id="ARBA00022692"/>
    </source>
</evidence>
<dbReference type="PANTHER" id="PTHR32322">
    <property type="entry name" value="INNER MEMBRANE TRANSPORTER"/>
    <property type="match status" value="1"/>
</dbReference>
<gene>
    <name evidence="7" type="ORF">MNBD_ALPHA11-918</name>
</gene>
<proteinExistence type="predicted"/>
<feature type="transmembrane region" description="Helical" evidence="5">
    <location>
        <begin position="128"/>
        <end position="146"/>
    </location>
</feature>
<feature type="transmembrane region" description="Helical" evidence="5">
    <location>
        <begin position="69"/>
        <end position="92"/>
    </location>
</feature>
<keyword evidence="4 5" id="KW-0472">Membrane</keyword>
<dbReference type="InterPro" id="IPR000620">
    <property type="entry name" value="EamA_dom"/>
</dbReference>
<dbReference type="EMBL" id="UOEQ01000277">
    <property type="protein sequence ID" value="VAW20469.1"/>
    <property type="molecule type" value="Genomic_DNA"/>
</dbReference>
<feature type="transmembrane region" description="Helical" evidence="5">
    <location>
        <begin position="260"/>
        <end position="280"/>
    </location>
</feature>
<organism evidence="7">
    <name type="scientific">hydrothermal vent metagenome</name>
    <dbReference type="NCBI Taxonomy" id="652676"/>
    <lineage>
        <taxon>unclassified sequences</taxon>
        <taxon>metagenomes</taxon>
        <taxon>ecological metagenomes</taxon>
    </lineage>
</organism>
<dbReference type="PANTHER" id="PTHR32322:SF9">
    <property type="entry name" value="AMINO-ACID METABOLITE EFFLUX PUMP-RELATED"/>
    <property type="match status" value="1"/>
</dbReference>
<dbReference type="AlphaFoldDB" id="A0A3B0U7I7"/>